<gene>
    <name evidence="6" type="ORF">H2201_002358</name>
</gene>
<evidence type="ECO:0000259" key="4">
    <source>
        <dbReference type="Pfam" id="PF23276"/>
    </source>
</evidence>
<name>A0ABQ9P1R7_9PEZI</name>
<dbReference type="InterPro" id="IPR002885">
    <property type="entry name" value="PPR_rpt"/>
</dbReference>
<evidence type="ECO:0000256" key="3">
    <source>
        <dbReference type="SAM" id="MobiDB-lite"/>
    </source>
</evidence>
<evidence type="ECO:0000256" key="2">
    <source>
        <dbReference type="PROSITE-ProRule" id="PRU00708"/>
    </source>
</evidence>
<accession>A0ABQ9P1R7</accession>
<evidence type="ECO:0000256" key="1">
    <source>
        <dbReference type="ARBA" id="ARBA00022737"/>
    </source>
</evidence>
<dbReference type="EMBL" id="JAPDRL010000012">
    <property type="protein sequence ID" value="KAJ9667489.1"/>
    <property type="molecule type" value="Genomic_DNA"/>
</dbReference>
<dbReference type="Pfam" id="PF24603">
    <property type="entry name" value="TPR_30"/>
    <property type="match status" value="1"/>
</dbReference>
<feature type="repeat" description="PPR" evidence="2">
    <location>
        <begin position="385"/>
        <end position="419"/>
    </location>
</feature>
<dbReference type="PANTHER" id="PTHR47938:SF35">
    <property type="entry name" value="PENTATRICOPEPTIDE REPEAT-CONTAINING PROTEIN 4, MITOCHONDRIAL-RELATED"/>
    <property type="match status" value="1"/>
</dbReference>
<sequence length="1292" mass="142245">MLYKTLNLARQSLAKTFTHGYAQSVVAASQSSYASQNHSFGAYSRFSKSQSQQPQTHFSTAHGQSSTSSKPGQADHHDGLAAYYAAWQKHARLEDKEWQQFQFRKSIEWKATPPNTDGKAKVRLHEDVAVEEDAELAPARGNLSRAYSTSAVDDHKRIVIDEPDEAAASTRPNESAAEETIKDEAQARTIAFEGGASVSVEDGLRSPTSSLEASVESFVLSDITPATSVSAADTYAEQLNRLAESQHYAEIPAVFEAMLLENIKPTATAYHALLAAAIRLPRSKHQVVPKALDIYSDMLHRRVLPDSTTYAILIELLSARTLDVVGMKQVLEEKRLRYGGMEEEGKFMLQSNKTESDILSEDDSLSIAVKLYDTALAIDRDRAFAEKTYRVLVAACAETGRLEDMVRIYEHMEAKNILPCADLFVPMIHAFGTSGDLRSAVECYDEYKAMAIANDKGEISMTRKDNHVYAALIKAYLVCERPEGAHKFLGKIESELPESSQLVTLRDSIGLRAFIPAWLRNGAFADALSHVSEKLSLNARNVAMAAICVKAADKNSIEVATTAFSSLGEGIDLSVPAMAMGAMHIRNGNIEAAEPFWFTLETSSIKPQFIEATVMHAVALIGSGRPETGLRRSRQMFTRIRDAQATSNQAKLEVVEQIDEAIEVVGQFMSKRNIMLPAKASMELMWTMVENGGLVLPVANHLLAGLGPEGIAELGWKDLTLLMQVQAGMIINASNMDVAHEARFAHLLDVIIGSGMTPEKRTATLIEKVLIRLDRADLAQRWQHFYYPASLPAYTPSPYPAFSYPAPMHQSAAVEDAFDPYAATTDNKGSVAITDLLEKTHGRSSSHLNEALSKFKNMRRAGRHPRFFAYAKLITAAAKENRLNLARDILALARQDVPLLPQYRIVRYGWVTILDAMVAACLTTGQRQLAAQYHQDLLDMGAAPSANTFGLYITTLKESTKTFDEATEAVKIFLRAKSEGVEPSSFLYNALIGKLGKARRIDDCLFYFAEMRNHGIRPTSVTYGTIVNALCRVSDEKFAEELFEEMESMPNYKPRPAPYHSLMQFFLATKRDRSKVLDYYNRMRARNVEPTAHTYKLLIDTYATLDPIDMPAAEAVLDQIRQTGGQPEAVHYASLIHAKGCVQHDMAGARSLFDAVLADTAIRPQACLYQALFESMVANHEIEGTEAVLADMKARGVDVTPYIANALIHGWAVAGEIEKAEKVYEKLATEKREPSTYEAMTRAFLAVEDREGAVRVVNEGLKRGYPAAVAGKILELVGGGRHGGGAAAEVGA</sequence>
<dbReference type="InterPro" id="IPR057027">
    <property type="entry name" value="TPR_mt"/>
</dbReference>
<evidence type="ECO:0000313" key="6">
    <source>
        <dbReference type="EMBL" id="KAJ9667489.1"/>
    </source>
</evidence>
<dbReference type="PANTHER" id="PTHR47938">
    <property type="entry name" value="RESPIRATORY COMPLEX I CHAPERONE (CIA84), PUTATIVE (AFU_ORTHOLOGUE AFUA_2G06020)-RELATED"/>
    <property type="match status" value="1"/>
</dbReference>
<evidence type="ECO:0008006" key="8">
    <source>
        <dbReference type="Google" id="ProtNLM"/>
    </source>
</evidence>
<feature type="repeat" description="PPR" evidence="2">
    <location>
        <begin position="1019"/>
        <end position="1049"/>
    </location>
</feature>
<proteinExistence type="predicted"/>
<feature type="repeat" description="PPR" evidence="2">
    <location>
        <begin position="984"/>
        <end position="1018"/>
    </location>
</feature>
<feature type="compositionally biased region" description="Polar residues" evidence="3">
    <location>
        <begin position="46"/>
        <end position="71"/>
    </location>
</feature>
<dbReference type="Proteomes" id="UP001172684">
    <property type="component" value="Unassembled WGS sequence"/>
</dbReference>
<organism evidence="6 7">
    <name type="scientific">Coniosporium apollinis</name>
    <dbReference type="NCBI Taxonomy" id="61459"/>
    <lineage>
        <taxon>Eukaryota</taxon>
        <taxon>Fungi</taxon>
        <taxon>Dikarya</taxon>
        <taxon>Ascomycota</taxon>
        <taxon>Pezizomycotina</taxon>
        <taxon>Dothideomycetes</taxon>
        <taxon>Dothideomycetes incertae sedis</taxon>
        <taxon>Coniosporium</taxon>
    </lineage>
</organism>
<feature type="region of interest" description="Disordered" evidence="3">
    <location>
        <begin position="44"/>
        <end position="75"/>
    </location>
</feature>
<dbReference type="InterPro" id="IPR011990">
    <property type="entry name" value="TPR-like_helical_dom_sf"/>
</dbReference>
<protein>
    <recommendedName>
        <fullName evidence="8">Pentacotripeptide-repeat region of PRORP domain-containing protein</fullName>
    </recommendedName>
</protein>
<keyword evidence="7" id="KW-1185">Reference proteome</keyword>
<feature type="repeat" description="PPR" evidence="2">
    <location>
        <begin position="1200"/>
        <end position="1234"/>
    </location>
</feature>
<dbReference type="PROSITE" id="PS51375">
    <property type="entry name" value="PPR"/>
    <property type="match status" value="4"/>
</dbReference>
<feature type="domain" description="Pentatricopeptide repeat-containing protein-mitochondrial" evidence="4">
    <location>
        <begin position="1113"/>
        <end position="1226"/>
    </location>
</feature>
<reference evidence="6" key="1">
    <citation type="submission" date="2022-10" db="EMBL/GenBank/DDBJ databases">
        <title>Culturing micro-colonial fungi from biological soil crusts in the Mojave desert and describing Neophaeococcomyces mojavensis, and introducing the new genera and species Taxawa tesnikishii.</title>
        <authorList>
            <person name="Kurbessoian T."/>
            <person name="Stajich J.E."/>
        </authorList>
    </citation>
    <scope>NUCLEOTIDE SEQUENCE</scope>
    <source>
        <strain evidence="6">TK_1</strain>
    </source>
</reference>
<dbReference type="Gene3D" id="1.25.40.10">
    <property type="entry name" value="Tetratricopeptide repeat domain"/>
    <property type="match status" value="5"/>
</dbReference>
<keyword evidence="1" id="KW-0677">Repeat</keyword>
<dbReference type="NCBIfam" id="TIGR00756">
    <property type="entry name" value="PPR"/>
    <property type="match status" value="3"/>
</dbReference>
<comment type="caution">
    <text evidence="6">The sequence shown here is derived from an EMBL/GenBank/DDBJ whole genome shotgun (WGS) entry which is preliminary data.</text>
</comment>
<evidence type="ECO:0000313" key="7">
    <source>
        <dbReference type="Proteomes" id="UP001172684"/>
    </source>
</evidence>
<feature type="domain" description="Tetratricopeptide repeat" evidence="5">
    <location>
        <begin position="505"/>
        <end position="601"/>
    </location>
</feature>
<dbReference type="Pfam" id="PF23276">
    <property type="entry name" value="TPR_24"/>
    <property type="match status" value="1"/>
</dbReference>
<evidence type="ECO:0000259" key="5">
    <source>
        <dbReference type="Pfam" id="PF24603"/>
    </source>
</evidence>
<dbReference type="Pfam" id="PF13041">
    <property type="entry name" value="PPR_2"/>
    <property type="match status" value="1"/>
</dbReference>
<dbReference type="InterPro" id="IPR057585">
    <property type="entry name" value="TPR_dom_fungi"/>
</dbReference>
<dbReference type="Pfam" id="PF01535">
    <property type="entry name" value="PPR"/>
    <property type="match status" value="1"/>
</dbReference>